<organism evidence="4 5">
    <name type="scientific">Kistimonas scapharcae</name>
    <dbReference type="NCBI Taxonomy" id="1036133"/>
    <lineage>
        <taxon>Bacteria</taxon>
        <taxon>Pseudomonadati</taxon>
        <taxon>Pseudomonadota</taxon>
        <taxon>Gammaproteobacteria</taxon>
        <taxon>Oceanospirillales</taxon>
        <taxon>Endozoicomonadaceae</taxon>
        <taxon>Kistimonas</taxon>
    </lineage>
</organism>
<keyword evidence="1" id="KW-0521">NADP</keyword>
<dbReference type="PANTHER" id="PTHR47706">
    <property type="entry name" value="NMRA-LIKE FAMILY PROTEIN"/>
    <property type="match status" value="1"/>
</dbReference>
<evidence type="ECO:0000259" key="3">
    <source>
        <dbReference type="Pfam" id="PF05368"/>
    </source>
</evidence>
<dbReference type="RefSeq" id="WP_345197231.1">
    <property type="nucleotide sequence ID" value="NZ_BAABFL010000429.1"/>
</dbReference>
<evidence type="ECO:0000313" key="4">
    <source>
        <dbReference type="EMBL" id="GAA4650951.1"/>
    </source>
</evidence>
<keyword evidence="5" id="KW-1185">Reference proteome</keyword>
<comment type="caution">
    <text evidence="4">The sequence shown here is derived from an EMBL/GenBank/DDBJ whole genome shotgun (WGS) entry which is preliminary data.</text>
</comment>
<protein>
    <recommendedName>
        <fullName evidence="3">NmrA-like domain-containing protein</fullName>
    </recommendedName>
</protein>
<dbReference type="PANTHER" id="PTHR47706:SF9">
    <property type="entry name" value="NMRA-LIKE DOMAIN-CONTAINING PROTEIN-RELATED"/>
    <property type="match status" value="1"/>
</dbReference>
<gene>
    <name evidence="4" type="ORF">GCM10023116_32340</name>
</gene>
<name>A0ABP8V4X3_9GAMM</name>
<reference evidence="5" key="1">
    <citation type="journal article" date="2019" name="Int. J. Syst. Evol. Microbiol.">
        <title>The Global Catalogue of Microorganisms (GCM) 10K type strain sequencing project: providing services to taxonomists for standard genome sequencing and annotation.</title>
        <authorList>
            <consortium name="The Broad Institute Genomics Platform"/>
            <consortium name="The Broad Institute Genome Sequencing Center for Infectious Disease"/>
            <person name="Wu L."/>
            <person name="Ma J."/>
        </authorList>
    </citation>
    <scope>NUCLEOTIDE SEQUENCE [LARGE SCALE GENOMIC DNA]</scope>
    <source>
        <strain evidence="5">JCM 17805</strain>
    </source>
</reference>
<dbReference type="InterPro" id="IPR036291">
    <property type="entry name" value="NAD(P)-bd_dom_sf"/>
</dbReference>
<feature type="domain" description="NmrA-like" evidence="3">
    <location>
        <begin position="6"/>
        <end position="223"/>
    </location>
</feature>
<dbReference type="InterPro" id="IPR008030">
    <property type="entry name" value="NmrA-like"/>
</dbReference>
<dbReference type="Gene3D" id="3.90.25.10">
    <property type="entry name" value="UDP-galactose 4-epimerase, domain 1"/>
    <property type="match status" value="1"/>
</dbReference>
<sequence>MVSVCKQRVAVIGATGQVGLPLTINLLLQGHEVTLLARARNRLKNDKLQILLQYGAHLTELSDMSDVTAMANALSGIETLICAVPGSKAIITQSEPLWLEAAIAAGVKRFVPSEFGAHTRAIQMGEGEVFDNKKRLHDKLFNADIGWTLFYNGGIFDYFLPNLRFFPKITTFGDLDIPICTHHIQDIGRLAALAFTDERTLNHCVQVDFNMLSQNRMLEILKSAFPAYPFEYQHYSTDYIIEARASAGNAVSAKKGAETDLERWGINYVVYVLGLLTAFTDETLRASELYPDFRVIQTPEQALHDPRFVFEW</sequence>
<dbReference type="Proteomes" id="UP001500604">
    <property type="component" value="Unassembled WGS sequence"/>
</dbReference>
<evidence type="ECO:0000313" key="5">
    <source>
        <dbReference type="Proteomes" id="UP001500604"/>
    </source>
</evidence>
<dbReference type="Gene3D" id="3.40.50.720">
    <property type="entry name" value="NAD(P)-binding Rossmann-like Domain"/>
    <property type="match status" value="1"/>
</dbReference>
<dbReference type="InterPro" id="IPR051609">
    <property type="entry name" value="NmrA/Isoflavone_reductase-like"/>
</dbReference>
<accession>A0ABP8V4X3</accession>
<dbReference type="SUPFAM" id="SSF51735">
    <property type="entry name" value="NAD(P)-binding Rossmann-fold domains"/>
    <property type="match status" value="1"/>
</dbReference>
<proteinExistence type="predicted"/>
<keyword evidence="2" id="KW-0560">Oxidoreductase</keyword>
<dbReference type="EMBL" id="BAABFL010000429">
    <property type="protein sequence ID" value="GAA4650951.1"/>
    <property type="molecule type" value="Genomic_DNA"/>
</dbReference>
<dbReference type="Pfam" id="PF05368">
    <property type="entry name" value="NmrA"/>
    <property type="match status" value="1"/>
</dbReference>
<evidence type="ECO:0000256" key="2">
    <source>
        <dbReference type="ARBA" id="ARBA00023002"/>
    </source>
</evidence>
<evidence type="ECO:0000256" key="1">
    <source>
        <dbReference type="ARBA" id="ARBA00022857"/>
    </source>
</evidence>